<gene>
    <name evidence="2" type="primary">TMEM215</name>
</gene>
<evidence type="ECO:0000256" key="1">
    <source>
        <dbReference type="SAM" id="Phobius"/>
    </source>
</evidence>
<protein>
    <submittedName>
        <fullName evidence="2">Transmembrane protein 215</fullName>
    </submittedName>
</protein>
<reference evidence="2" key="2">
    <citation type="submission" date="2025-08" db="UniProtKB">
        <authorList>
            <consortium name="Ensembl"/>
        </authorList>
    </citation>
    <scope>IDENTIFICATION</scope>
</reference>
<dbReference type="OrthoDB" id="9304762at2759"/>
<organism evidence="2 3">
    <name type="scientific">Scleropages formosus</name>
    <name type="common">Asian bonytongue</name>
    <name type="synonym">Osteoglossum formosum</name>
    <dbReference type="NCBI Taxonomy" id="113540"/>
    <lineage>
        <taxon>Eukaryota</taxon>
        <taxon>Metazoa</taxon>
        <taxon>Chordata</taxon>
        <taxon>Craniata</taxon>
        <taxon>Vertebrata</taxon>
        <taxon>Euteleostomi</taxon>
        <taxon>Actinopterygii</taxon>
        <taxon>Neopterygii</taxon>
        <taxon>Teleostei</taxon>
        <taxon>Osteoglossocephala</taxon>
        <taxon>Osteoglossomorpha</taxon>
        <taxon>Osteoglossiformes</taxon>
        <taxon>Osteoglossidae</taxon>
        <taxon>Scleropages</taxon>
    </lineage>
</organism>
<dbReference type="KEGG" id="sfm:108924378"/>
<dbReference type="PANTHER" id="PTHR31922">
    <property type="entry name" value="TRANSMEMBRANE PROTEIN 215"/>
    <property type="match status" value="1"/>
</dbReference>
<sequence length="232" mass="25719">MTLRVGGINPRTGLVVALCGVFLVFGFMFTVSGMKGETLGDVPLLAIGPVICLPGVAAIVLANKTKGCTEFPYWCKRPWKHRGTGVWVGAGARTGRHSKESRNRRICEDLEALQGRRIGRTGEDSVSSTTTVGESSRLIRSIERDEVLRYLQACYPSSTFLTDRNTSDYRAVDRLCPSRESTAYGTTRYSAVHVPRDTIVVYSRTRRDSNPYGSFCCYISPRDFSWGNETIV</sequence>
<dbReference type="AlphaFoldDB" id="A0A8C9V6D4"/>
<evidence type="ECO:0000313" key="2">
    <source>
        <dbReference type="Ensembl" id="ENSSFOP00015029406.1"/>
    </source>
</evidence>
<keyword evidence="1" id="KW-0472">Membrane</keyword>
<keyword evidence="1" id="KW-0812">Transmembrane</keyword>
<feature type="transmembrane region" description="Helical" evidence="1">
    <location>
        <begin position="43"/>
        <end position="62"/>
    </location>
</feature>
<name>A0A8C9V6D4_SCLFO</name>
<proteinExistence type="predicted"/>
<evidence type="ECO:0000313" key="3">
    <source>
        <dbReference type="Proteomes" id="UP000694397"/>
    </source>
</evidence>
<feature type="transmembrane region" description="Helical" evidence="1">
    <location>
        <begin position="12"/>
        <end position="31"/>
    </location>
</feature>
<keyword evidence="1" id="KW-1133">Transmembrane helix</keyword>
<accession>A0A8C9V6D4</accession>
<dbReference type="PANTHER" id="PTHR31922:SF2">
    <property type="entry name" value="TRANSMEMBRANE PROTEIN 215"/>
    <property type="match status" value="1"/>
</dbReference>
<dbReference type="Pfam" id="PF15746">
    <property type="entry name" value="TMEM215"/>
    <property type="match status" value="1"/>
</dbReference>
<reference evidence="2" key="3">
    <citation type="submission" date="2025-09" db="UniProtKB">
        <authorList>
            <consortium name="Ensembl"/>
        </authorList>
    </citation>
    <scope>IDENTIFICATION</scope>
</reference>
<dbReference type="InterPro" id="IPR031486">
    <property type="entry name" value="TMEM215"/>
</dbReference>
<reference evidence="2 3" key="1">
    <citation type="submission" date="2019-04" db="EMBL/GenBank/DDBJ databases">
        <authorList>
            <consortium name="Wellcome Sanger Institute Data Sharing"/>
        </authorList>
    </citation>
    <scope>NUCLEOTIDE SEQUENCE [LARGE SCALE GENOMIC DNA]</scope>
</reference>
<keyword evidence="3" id="KW-1185">Reference proteome</keyword>
<dbReference type="Proteomes" id="UP000694397">
    <property type="component" value="Chromosome 16"/>
</dbReference>
<dbReference type="GeneTree" id="ENSGT00390000006684"/>
<dbReference type="Ensembl" id="ENSSFOT00015029743.2">
    <property type="protein sequence ID" value="ENSSFOP00015029406.1"/>
    <property type="gene ID" value="ENSSFOG00015018914.2"/>
</dbReference>